<evidence type="ECO:0000313" key="2">
    <source>
        <dbReference type="EMBL" id="CAH7686618.1"/>
    </source>
</evidence>
<feature type="compositionally biased region" description="Acidic residues" evidence="1">
    <location>
        <begin position="189"/>
        <end position="202"/>
    </location>
</feature>
<evidence type="ECO:0000256" key="1">
    <source>
        <dbReference type="SAM" id="MobiDB-lite"/>
    </source>
</evidence>
<name>A0AAV0BKI4_PHAPC</name>
<dbReference type="GO" id="GO:0006364">
    <property type="term" value="P:rRNA processing"/>
    <property type="evidence" value="ECO:0007669"/>
    <property type="project" value="TreeGrafter"/>
</dbReference>
<feature type="compositionally biased region" description="Basic and acidic residues" evidence="1">
    <location>
        <begin position="222"/>
        <end position="259"/>
    </location>
</feature>
<dbReference type="Proteomes" id="UP001153365">
    <property type="component" value="Unassembled WGS sequence"/>
</dbReference>
<protein>
    <submittedName>
        <fullName evidence="2">Uncharacterized protein</fullName>
    </submittedName>
</protein>
<dbReference type="GO" id="GO:0032545">
    <property type="term" value="C:CURI complex"/>
    <property type="evidence" value="ECO:0007669"/>
    <property type="project" value="TreeGrafter"/>
</dbReference>
<dbReference type="PANTHER" id="PTHR13191">
    <property type="entry name" value="RIBOSOMAL RNA PROCESSING PROTEIN 7-RELATED"/>
    <property type="match status" value="1"/>
</dbReference>
<reference evidence="2" key="1">
    <citation type="submission" date="2022-06" db="EMBL/GenBank/DDBJ databases">
        <authorList>
            <consortium name="SYNGENTA / RWTH Aachen University"/>
        </authorList>
    </citation>
    <scope>NUCLEOTIDE SEQUENCE</scope>
</reference>
<sequence length="259" mass="29746">MRRPLARRLLPTAHVQFENMDQLDRMLNLGSKGSLPLRWPCNLSSRDEKLKKTQISWLDSYKAMRKLVRPSIETVKSHTDNWIINFDKGKIPSLPLPNPEDSQIEDEELKVDEKMIEDEEDGEGQWTVVTRGGKHGRSSTTTIPTQTKTNTKSKGPDPYAQSSMSARDDGAAVKVMKRGFAESFKHTDLDDDNDDEDGEETEVGEKNNNKKKRRVGGQLDKSFYKTDLKNLKKNRTNELRKKFLEDRQKLKSSKKHEDS</sequence>
<dbReference type="GO" id="GO:0034456">
    <property type="term" value="C:UTP-C complex"/>
    <property type="evidence" value="ECO:0007669"/>
    <property type="project" value="TreeGrafter"/>
</dbReference>
<dbReference type="AlphaFoldDB" id="A0AAV0BKI4"/>
<feature type="compositionally biased region" description="Basic and acidic residues" evidence="1">
    <location>
        <begin position="179"/>
        <end position="188"/>
    </location>
</feature>
<dbReference type="GO" id="GO:0000028">
    <property type="term" value="P:ribosomal small subunit assembly"/>
    <property type="evidence" value="ECO:0007669"/>
    <property type="project" value="TreeGrafter"/>
</dbReference>
<evidence type="ECO:0000313" key="3">
    <source>
        <dbReference type="Proteomes" id="UP001153365"/>
    </source>
</evidence>
<dbReference type="PANTHER" id="PTHR13191:SF0">
    <property type="entry name" value="RIBOSOMAL RNA-PROCESSING PROTEIN 7 HOMOLOG A-RELATED"/>
    <property type="match status" value="1"/>
</dbReference>
<accession>A0AAV0BKI4</accession>
<dbReference type="EMBL" id="CALTRL010005804">
    <property type="protein sequence ID" value="CAH7686618.1"/>
    <property type="molecule type" value="Genomic_DNA"/>
</dbReference>
<dbReference type="InterPro" id="IPR040446">
    <property type="entry name" value="RRP7"/>
</dbReference>
<keyword evidence="3" id="KW-1185">Reference proteome</keyword>
<comment type="caution">
    <text evidence="2">The sequence shown here is derived from an EMBL/GenBank/DDBJ whole genome shotgun (WGS) entry which is preliminary data.</text>
</comment>
<proteinExistence type="predicted"/>
<feature type="region of interest" description="Disordered" evidence="1">
    <location>
        <begin position="117"/>
        <end position="259"/>
    </location>
</feature>
<organism evidence="2 3">
    <name type="scientific">Phakopsora pachyrhizi</name>
    <name type="common">Asian soybean rust disease fungus</name>
    <dbReference type="NCBI Taxonomy" id="170000"/>
    <lineage>
        <taxon>Eukaryota</taxon>
        <taxon>Fungi</taxon>
        <taxon>Dikarya</taxon>
        <taxon>Basidiomycota</taxon>
        <taxon>Pucciniomycotina</taxon>
        <taxon>Pucciniomycetes</taxon>
        <taxon>Pucciniales</taxon>
        <taxon>Phakopsoraceae</taxon>
        <taxon>Phakopsora</taxon>
    </lineage>
</organism>
<feature type="compositionally biased region" description="Low complexity" evidence="1">
    <location>
        <begin position="140"/>
        <end position="150"/>
    </location>
</feature>
<gene>
    <name evidence="2" type="ORF">PPACK8108_LOCUS21295</name>
</gene>